<dbReference type="PRINTS" id="PR00069">
    <property type="entry name" value="ALDKETRDTASE"/>
</dbReference>
<dbReference type="Gene3D" id="3.20.20.100">
    <property type="entry name" value="NADP-dependent oxidoreductase domain"/>
    <property type="match status" value="1"/>
</dbReference>
<gene>
    <name evidence="2" type="ORF">SAMN04489868_1165</name>
</gene>
<evidence type="ECO:0000259" key="1">
    <source>
        <dbReference type="Pfam" id="PF00248"/>
    </source>
</evidence>
<dbReference type="InterPro" id="IPR020471">
    <property type="entry name" value="AKR"/>
</dbReference>
<dbReference type="Pfam" id="PF00248">
    <property type="entry name" value="Aldo_ket_red"/>
    <property type="match status" value="1"/>
</dbReference>
<feature type="domain" description="NADP-dependent oxidoreductase" evidence="1">
    <location>
        <begin position="15"/>
        <end position="293"/>
    </location>
</feature>
<protein>
    <submittedName>
        <fullName evidence="2">Predicted oxidoreductase</fullName>
    </submittedName>
</protein>
<dbReference type="CDD" id="cd19092">
    <property type="entry name" value="AKR_BsYcsN_EcYdhF-like"/>
    <property type="match status" value="1"/>
</dbReference>
<dbReference type="AlphaFoldDB" id="A0A1I3CB73"/>
<dbReference type="SUPFAM" id="SSF51430">
    <property type="entry name" value="NAD(P)-linked oxidoreductase"/>
    <property type="match status" value="1"/>
</dbReference>
<dbReference type="PANTHER" id="PTHR43364:SF1">
    <property type="entry name" value="OXIDOREDUCTASE YDHF"/>
    <property type="match status" value="1"/>
</dbReference>
<accession>A0A1I3CB73</accession>
<dbReference type="InterPro" id="IPR036812">
    <property type="entry name" value="NAD(P)_OxRdtase_dom_sf"/>
</dbReference>
<evidence type="ECO:0000313" key="3">
    <source>
        <dbReference type="Proteomes" id="UP000198668"/>
    </source>
</evidence>
<dbReference type="EMBL" id="FOQE01000016">
    <property type="protein sequence ID" value="SFH71805.1"/>
    <property type="molecule type" value="Genomic_DNA"/>
</dbReference>
<reference evidence="2 3" key="1">
    <citation type="submission" date="2016-10" db="EMBL/GenBank/DDBJ databases">
        <authorList>
            <person name="de Groot N.N."/>
        </authorList>
    </citation>
    <scope>NUCLEOTIDE SEQUENCE [LARGE SCALE GENOMIC DNA]</scope>
    <source>
        <strain evidence="2 3">DSM 27630</strain>
    </source>
</reference>
<evidence type="ECO:0000313" key="2">
    <source>
        <dbReference type="EMBL" id="SFH71805.1"/>
    </source>
</evidence>
<proteinExistence type="predicted"/>
<dbReference type="GO" id="GO:0016491">
    <property type="term" value="F:oxidoreductase activity"/>
    <property type="evidence" value="ECO:0007669"/>
    <property type="project" value="InterPro"/>
</dbReference>
<keyword evidence="3" id="KW-1185">Reference proteome</keyword>
<dbReference type="RefSeq" id="WP_092092343.1">
    <property type="nucleotide sequence ID" value="NZ_FOQE01000016.1"/>
</dbReference>
<dbReference type="OrthoDB" id="9773828at2"/>
<sequence length="304" mass="34269">MNKINLGNSGLLASEIGLGCMRMNALSKKEAQTMIETAIDHDINFFDHADIYGDGQSEEIFAEALKQTTTQREEVLLQSKCGIVKSKMYDFSKQHILESVEGSLQRLQTDYLDVLLLHRPDPLMEPEEVAEAFANLHRSGKVRNFGVSNFYPYQVELIQEALPQKLIVNQLQYGLKHTGMIDFGVHVNMKDERSLNHDGGVLEYSRLKQMTIQAWSPYQSSEGVMMDNPKFPELNAKMKQLAEEKGVTPMAIASAWILRHPAKIQVIAGTMNPERLEKIAAVSKVNLSREEWYALYLAAGNDLP</sequence>
<dbReference type="InterPro" id="IPR050523">
    <property type="entry name" value="AKR_Detox_Biosynth"/>
</dbReference>
<dbReference type="GO" id="GO:0005829">
    <property type="term" value="C:cytosol"/>
    <property type="evidence" value="ECO:0007669"/>
    <property type="project" value="TreeGrafter"/>
</dbReference>
<name>A0A1I3CB73_9LACT</name>
<dbReference type="InterPro" id="IPR023210">
    <property type="entry name" value="NADP_OxRdtase_dom"/>
</dbReference>
<dbReference type="PANTHER" id="PTHR43364">
    <property type="entry name" value="NADH-SPECIFIC METHYLGLYOXAL REDUCTASE-RELATED"/>
    <property type="match status" value="1"/>
</dbReference>
<organism evidence="2 3">
    <name type="scientific">Pisciglobus halotolerans</name>
    <dbReference type="NCBI Taxonomy" id="745365"/>
    <lineage>
        <taxon>Bacteria</taxon>
        <taxon>Bacillati</taxon>
        <taxon>Bacillota</taxon>
        <taxon>Bacilli</taxon>
        <taxon>Lactobacillales</taxon>
        <taxon>Carnobacteriaceae</taxon>
    </lineage>
</organism>
<dbReference type="Proteomes" id="UP000198668">
    <property type="component" value="Unassembled WGS sequence"/>
</dbReference>